<comment type="catalytic activity">
    <reaction evidence="4 8">
        <text>holo-[citrate lyase ACP] + acetate + ATP = acetyl-[citrate lyase ACP] + AMP + diphosphate</text>
        <dbReference type="Rhea" id="RHEA:23788"/>
        <dbReference type="Rhea" id="RHEA-COMP:10158"/>
        <dbReference type="Rhea" id="RHEA-COMP:13710"/>
        <dbReference type="ChEBI" id="CHEBI:30089"/>
        <dbReference type="ChEBI" id="CHEBI:30616"/>
        <dbReference type="ChEBI" id="CHEBI:33019"/>
        <dbReference type="ChEBI" id="CHEBI:82683"/>
        <dbReference type="ChEBI" id="CHEBI:137976"/>
        <dbReference type="ChEBI" id="CHEBI:456215"/>
        <dbReference type="EC" id="6.2.1.22"/>
    </reaction>
</comment>
<dbReference type="PANTHER" id="PTHR40599">
    <property type="entry name" value="[CITRATE [PRO-3S]-LYASE] LIGASE"/>
    <property type="match status" value="1"/>
</dbReference>
<organism evidence="10 11">
    <name type="scientific">Albidiferax ferrireducens (strain ATCC BAA-621 / DSM 15236 / T118)</name>
    <name type="common">Rhodoferax ferrireducens</name>
    <dbReference type="NCBI Taxonomy" id="338969"/>
    <lineage>
        <taxon>Bacteria</taxon>
        <taxon>Pseudomonadati</taxon>
        <taxon>Pseudomonadota</taxon>
        <taxon>Betaproteobacteria</taxon>
        <taxon>Burkholderiales</taxon>
        <taxon>Comamonadaceae</taxon>
        <taxon>Rhodoferax</taxon>
    </lineage>
</organism>
<evidence type="ECO:0000256" key="3">
    <source>
        <dbReference type="ARBA" id="ARBA00022840"/>
    </source>
</evidence>
<dbReference type="PIRSF" id="PIRSF005751">
    <property type="entry name" value="Acet_citr_lig"/>
    <property type="match status" value="1"/>
</dbReference>
<dbReference type="GO" id="GO:0005524">
    <property type="term" value="F:ATP binding"/>
    <property type="evidence" value="ECO:0007669"/>
    <property type="project" value="UniProtKB-UniRule"/>
</dbReference>
<proteinExistence type="predicted"/>
<evidence type="ECO:0000256" key="6">
    <source>
        <dbReference type="ARBA" id="ARBA00066591"/>
    </source>
</evidence>
<dbReference type="PANTHER" id="PTHR40599:SF1">
    <property type="entry name" value="[CITRATE [PRO-3S]-LYASE] LIGASE"/>
    <property type="match status" value="1"/>
</dbReference>
<dbReference type="PROSITE" id="PS51186">
    <property type="entry name" value="GNAT"/>
    <property type="match status" value="1"/>
</dbReference>
<dbReference type="GO" id="GO:0008771">
    <property type="term" value="F:[citrate (pro-3S)-lyase] ligase activity"/>
    <property type="evidence" value="ECO:0007669"/>
    <property type="project" value="UniProtKB-EC"/>
</dbReference>
<evidence type="ECO:0000313" key="11">
    <source>
        <dbReference type="Proteomes" id="UP000008332"/>
    </source>
</evidence>
<dbReference type="SMART" id="SM00764">
    <property type="entry name" value="Citrate_ly_lig"/>
    <property type="match status" value="1"/>
</dbReference>
<dbReference type="HOGENOM" id="CLU_063190_0_0_4"/>
<gene>
    <name evidence="10" type="ordered locus">Rfer_2410</name>
</gene>
<dbReference type="InterPro" id="IPR013166">
    <property type="entry name" value="Citrate_lyase_ligase_C"/>
</dbReference>
<dbReference type="GO" id="GO:0016747">
    <property type="term" value="F:acyltransferase activity, transferring groups other than amino-acyl groups"/>
    <property type="evidence" value="ECO:0007669"/>
    <property type="project" value="InterPro"/>
</dbReference>
<dbReference type="Gene3D" id="3.40.630.30">
    <property type="match status" value="1"/>
</dbReference>
<evidence type="ECO:0000256" key="5">
    <source>
        <dbReference type="ARBA" id="ARBA00058086"/>
    </source>
</evidence>
<evidence type="ECO:0000256" key="2">
    <source>
        <dbReference type="ARBA" id="ARBA00022741"/>
    </source>
</evidence>
<dbReference type="NCBIfam" id="TIGR00124">
    <property type="entry name" value="cit_ly_ligase"/>
    <property type="match status" value="1"/>
</dbReference>
<comment type="function">
    <text evidence="5 8">Acetylation of prosthetic group (2-(5''-phosphoribosyl)-3'-dephosphocoenzyme-A) of the gamma subunit of citrate lyase.</text>
</comment>
<dbReference type="AlphaFoldDB" id="Q21VS6"/>
<keyword evidence="3 8" id="KW-0067">ATP-binding</keyword>
<keyword evidence="1 8" id="KW-0436">Ligase</keyword>
<dbReference type="SUPFAM" id="SSF52374">
    <property type="entry name" value="Nucleotidylyl transferase"/>
    <property type="match status" value="1"/>
</dbReference>
<dbReference type="CDD" id="cd02169">
    <property type="entry name" value="Citrate_lyase_ligase"/>
    <property type="match status" value="1"/>
</dbReference>
<evidence type="ECO:0000313" key="10">
    <source>
        <dbReference type="EMBL" id="ABD70127.1"/>
    </source>
</evidence>
<dbReference type="OrthoDB" id="9779753at2"/>
<dbReference type="Gene3D" id="3.40.50.620">
    <property type="entry name" value="HUPs"/>
    <property type="match status" value="1"/>
</dbReference>
<evidence type="ECO:0000256" key="1">
    <source>
        <dbReference type="ARBA" id="ARBA00022598"/>
    </source>
</evidence>
<keyword evidence="2 8" id="KW-0547">Nucleotide-binding</keyword>
<dbReference type="InterPro" id="IPR016181">
    <property type="entry name" value="Acyl_CoA_acyltransferase"/>
</dbReference>
<dbReference type="Proteomes" id="UP000008332">
    <property type="component" value="Chromosome"/>
</dbReference>
<dbReference type="Pfam" id="PF08218">
    <property type="entry name" value="Citrate_ly_lig"/>
    <property type="match status" value="1"/>
</dbReference>
<dbReference type="KEGG" id="rfr:Rfer_2410"/>
<dbReference type="GO" id="GO:0016829">
    <property type="term" value="F:lyase activity"/>
    <property type="evidence" value="ECO:0007669"/>
    <property type="project" value="UniProtKB-KW"/>
</dbReference>
<dbReference type="NCBIfam" id="TIGR00125">
    <property type="entry name" value="cyt_tran_rel"/>
    <property type="match status" value="1"/>
</dbReference>
<sequence>MHVIQDYYSEYQSFTSGGLDWAVENFSDNPKLKDEIAEFLRSCDLELDGNITDFVTVRAANKLVACAGMGENIIKCVAVSLSLRGQNITLRLISEVTNLAADMGRYHLFLYTKPENQALFSRCGFYPLVEMPGTIALMENSPVGLARYCDSLAATREPGNKIGSIVMNANPFTFGHQYLAQQASDACDWLHVFVVGENSSLITYEDRLALVRDGLKNMPRTTVHPGSIYMISKATFPSYFLKDRGIVDQCHTALDLIIFREHVAPALGITHRFVGTEPFCEVTKKYNADMKHWLMQAASKAPAIEVVELERIAHSGMAISASKVRRYLRADDFEHMADLVPQATLDLLRVKYFDPGARVATGTG</sequence>
<dbReference type="EMBL" id="CP000267">
    <property type="protein sequence ID" value="ABD70127.1"/>
    <property type="molecule type" value="Genomic_DNA"/>
</dbReference>
<dbReference type="InterPro" id="IPR005216">
    <property type="entry name" value="Citrate_lyase_ligase"/>
</dbReference>
<dbReference type="InterPro" id="IPR014729">
    <property type="entry name" value="Rossmann-like_a/b/a_fold"/>
</dbReference>
<dbReference type="RefSeq" id="WP_011464695.1">
    <property type="nucleotide sequence ID" value="NC_007908.1"/>
</dbReference>
<dbReference type="InterPro" id="IPR004821">
    <property type="entry name" value="Cyt_trans-like"/>
</dbReference>
<feature type="domain" description="N-acetyltransferase" evidence="9">
    <location>
        <begin position="9"/>
        <end position="150"/>
    </location>
</feature>
<dbReference type="EC" id="6.2.1.22" evidence="6 8"/>
<dbReference type="FunFam" id="3.40.50.620:FF:000071">
    <property type="entry name" value="[Citrate [pro-3S]-lyase] ligase"/>
    <property type="match status" value="1"/>
</dbReference>
<evidence type="ECO:0000256" key="7">
    <source>
        <dbReference type="ARBA" id="ARBA00068968"/>
    </source>
</evidence>
<reference evidence="11" key="1">
    <citation type="submission" date="2006-02" db="EMBL/GenBank/DDBJ databases">
        <title>Complete sequence of chromosome of Rhodoferax ferrireducens DSM 15236.</title>
        <authorList>
            <person name="Copeland A."/>
            <person name="Lucas S."/>
            <person name="Lapidus A."/>
            <person name="Barry K."/>
            <person name="Detter J.C."/>
            <person name="Glavina del Rio T."/>
            <person name="Hammon N."/>
            <person name="Israni S."/>
            <person name="Pitluck S."/>
            <person name="Brettin T."/>
            <person name="Bruce D."/>
            <person name="Han C."/>
            <person name="Tapia R."/>
            <person name="Gilna P."/>
            <person name="Kiss H."/>
            <person name="Schmutz J."/>
            <person name="Larimer F."/>
            <person name="Land M."/>
            <person name="Kyrpides N."/>
            <person name="Ivanova N."/>
            <person name="Richardson P."/>
        </authorList>
    </citation>
    <scope>NUCLEOTIDE SEQUENCE [LARGE SCALE GENOMIC DNA]</scope>
    <source>
        <strain evidence="11">ATCC BAA-621 / DSM 15236 / T118</strain>
    </source>
</reference>
<evidence type="ECO:0000256" key="4">
    <source>
        <dbReference type="ARBA" id="ARBA00051405"/>
    </source>
</evidence>
<dbReference type="SUPFAM" id="SSF55729">
    <property type="entry name" value="Acyl-CoA N-acyltransferases (Nat)"/>
    <property type="match status" value="1"/>
</dbReference>
<keyword evidence="10" id="KW-0456">Lyase</keyword>
<evidence type="ECO:0000256" key="8">
    <source>
        <dbReference type="PIRNR" id="PIRNR005751"/>
    </source>
</evidence>
<protein>
    <recommendedName>
        <fullName evidence="7 8">[Citrate [pro-3S]-lyase] ligase</fullName>
        <ecNumber evidence="6 8">6.2.1.22</ecNumber>
    </recommendedName>
</protein>
<dbReference type="eggNOG" id="COG3053">
    <property type="taxonomic scope" value="Bacteria"/>
</dbReference>
<accession>Q21VS6</accession>
<name>Q21VS6_ALBFT</name>
<evidence type="ECO:0000259" key="9">
    <source>
        <dbReference type="PROSITE" id="PS51186"/>
    </source>
</evidence>
<keyword evidence="11" id="KW-1185">Reference proteome</keyword>
<dbReference type="InterPro" id="IPR000182">
    <property type="entry name" value="GNAT_dom"/>
</dbReference>
<dbReference type="STRING" id="338969.Rfer_2410"/>